<proteinExistence type="predicted"/>
<dbReference type="Proteomes" id="UP001432322">
    <property type="component" value="Unassembled WGS sequence"/>
</dbReference>
<evidence type="ECO:0000313" key="3">
    <source>
        <dbReference type="Proteomes" id="UP001432322"/>
    </source>
</evidence>
<feature type="non-terminal residue" evidence="2">
    <location>
        <position position="73"/>
    </location>
</feature>
<name>A0AAV5W8R8_9BILA</name>
<evidence type="ECO:0000313" key="2">
    <source>
        <dbReference type="EMBL" id="GMT28369.1"/>
    </source>
</evidence>
<protein>
    <submittedName>
        <fullName evidence="2">Uncharacterized protein</fullName>
    </submittedName>
</protein>
<gene>
    <name evidence="2" type="ORF">PFISCL1PPCAC_19666</name>
</gene>
<sequence>MARFREGRRLGRCIKRFRPSSVPPLVARQLYSNGPDASRQAAPKQRFESDFASCRRPIKRREDSPSNLQAASQ</sequence>
<comment type="caution">
    <text evidence="2">The sequence shown here is derived from an EMBL/GenBank/DDBJ whole genome shotgun (WGS) entry which is preliminary data.</text>
</comment>
<accession>A0AAV5W8R8</accession>
<feature type="region of interest" description="Disordered" evidence="1">
    <location>
        <begin position="33"/>
        <end position="73"/>
    </location>
</feature>
<keyword evidence="3" id="KW-1185">Reference proteome</keyword>
<dbReference type="EMBL" id="BTSY01000005">
    <property type="protein sequence ID" value="GMT28369.1"/>
    <property type="molecule type" value="Genomic_DNA"/>
</dbReference>
<reference evidence="2" key="1">
    <citation type="submission" date="2023-10" db="EMBL/GenBank/DDBJ databases">
        <title>Genome assembly of Pristionchus species.</title>
        <authorList>
            <person name="Yoshida K."/>
            <person name="Sommer R.J."/>
        </authorList>
    </citation>
    <scope>NUCLEOTIDE SEQUENCE</scope>
    <source>
        <strain evidence="2">RS5133</strain>
    </source>
</reference>
<dbReference type="AlphaFoldDB" id="A0AAV5W8R8"/>
<evidence type="ECO:0000256" key="1">
    <source>
        <dbReference type="SAM" id="MobiDB-lite"/>
    </source>
</evidence>
<organism evidence="2 3">
    <name type="scientific">Pristionchus fissidentatus</name>
    <dbReference type="NCBI Taxonomy" id="1538716"/>
    <lineage>
        <taxon>Eukaryota</taxon>
        <taxon>Metazoa</taxon>
        <taxon>Ecdysozoa</taxon>
        <taxon>Nematoda</taxon>
        <taxon>Chromadorea</taxon>
        <taxon>Rhabditida</taxon>
        <taxon>Rhabditina</taxon>
        <taxon>Diplogasteromorpha</taxon>
        <taxon>Diplogasteroidea</taxon>
        <taxon>Neodiplogasteridae</taxon>
        <taxon>Pristionchus</taxon>
    </lineage>
</organism>